<dbReference type="InterPro" id="IPR036291">
    <property type="entry name" value="NAD(P)-bd_dom_sf"/>
</dbReference>
<keyword evidence="8" id="KW-1185">Reference proteome</keyword>
<reference evidence="7 8" key="1">
    <citation type="submission" date="2023-08" db="EMBL/GenBank/DDBJ databases">
        <title>Whole-genome sequencing of halo(alkali)philic microorganisms from hypersaline lakes.</title>
        <authorList>
            <person name="Sorokin D.Y."/>
            <person name="Abbas B."/>
            <person name="Merkel A.Y."/>
        </authorList>
    </citation>
    <scope>NUCLEOTIDE SEQUENCE [LARGE SCALE GENOMIC DNA]</scope>
    <source>
        <strain evidence="7 8">AB-CW4</strain>
    </source>
</reference>
<dbReference type="EC" id="1.2.1.38" evidence="4"/>
<comment type="function">
    <text evidence="4">Catalyzes the NADPH-dependent reduction of N-acetyl-5-glutamyl phosphate to yield N-acetyl-L-glutamate 5-semialdehyde.</text>
</comment>
<keyword evidence="4" id="KW-0055">Arginine biosynthesis</keyword>
<dbReference type="HAMAP" id="MF_00150">
    <property type="entry name" value="ArgC_type1"/>
    <property type="match status" value="1"/>
</dbReference>
<feature type="active site" evidence="4 5">
    <location>
        <position position="166"/>
    </location>
</feature>
<comment type="subcellular location">
    <subcellularLocation>
        <location evidence="4">Cytoplasm</location>
    </subcellularLocation>
</comment>
<dbReference type="InterPro" id="IPR058924">
    <property type="entry name" value="AGPR_dimerisation_dom"/>
</dbReference>
<dbReference type="GO" id="GO:0003942">
    <property type="term" value="F:N-acetyl-gamma-glutamyl-phosphate reductase activity"/>
    <property type="evidence" value="ECO:0007669"/>
    <property type="project" value="UniProtKB-EC"/>
</dbReference>
<dbReference type="RefSeq" id="WP_306728083.1">
    <property type="nucleotide sequence ID" value="NZ_JAVDDT010000003.1"/>
</dbReference>
<comment type="similarity">
    <text evidence="4">Belongs to the NAGSA dehydrogenase family. Type 1 subfamily.</text>
</comment>
<dbReference type="CDD" id="cd17895">
    <property type="entry name" value="AGPR_1_N"/>
    <property type="match status" value="1"/>
</dbReference>
<organism evidence="7 8">
    <name type="scientific">Natronospira bacteriovora</name>
    <dbReference type="NCBI Taxonomy" id="3069753"/>
    <lineage>
        <taxon>Bacteria</taxon>
        <taxon>Pseudomonadati</taxon>
        <taxon>Pseudomonadota</taxon>
        <taxon>Gammaproteobacteria</taxon>
        <taxon>Natronospirales</taxon>
        <taxon>Natronospiraceae</taxon>
        <taxon>Natronospira</taxon>
    </lineage>
</organism>
<evidence type="ECO:0000313" key="8">
    <source>
        <dbReference type="Proteomes" id="UP001239019"/>
    </source>
</evidence>
<dbReference type="PANTHER" id="PTHR32338">
    <property type="entry name" value="N-ACETYL-GAMMA-GLUTAMYL-PHOSPHATE REDUCTASE, CHLOROPLASTIC-RELATED-RELATED"/>
    <property type="match status" value="1"/>
</dbReference>
<dbReference type="PANTHER" id="PTHR32338:SF11">
    <property type="entry name" value="[LYSW]-L-2-AMINOADIPATE_[LYSW]-L-GLUTAMATE PHOSPHATE REDUCTASE-RELATED"/>
    <property type="match status" value="1"/>
</dbReference>
<evidence type="ECO:0000256" key="2">
    <source>
        <dbReference type="ARBA" id="ARBA00022857"/>
    </source>
</evidence>
<dbReference type="InterPro" id="IPR000706">
    <property type="entry name" value="AGPR_type-1"/>
</dbReference>
<keyword evidence="2 4" id="KW-0521">NADP</keyword>
<dbReference type="SUPFAM" id="SSF51735">
    <property type="entry name" value="NAD(P)-binding Rossmann-fold domains"/>
    <property type="match status" value="1"/>
</dbReference>
<dbReference type="Gene3D" id="3.30.360.10">
    <property type="entry name" value="Dihydrodipicolinate Reductase, domain 2"/>
    <property type="match status" value="1"/>
</dbReference>
<protein>
    <recommendedName>
        <fullName evidence="4">N-acetyl-gamma-glutamyl-phosphate reductase</fullName>
        <shortName evidence="4">AGPR</shortName>
        <ecNumber evidence="4">1.2.1.38</ecNumber>
    </recommendedName>
    <alternativeName>
        <fullName evidence="4">N-acetyl-glutamate semialdehyde dehydrogenase</fullName>
        <shortName evidence="4">NAGSA dehydrogenase</shortName>
    </alternativeName>
</protein>
<accession>A0ABU0W9C4</accession>
<keyword evidence="3 4" id="KW-0560">Oxidoreductase</keyword>
<dbReference type="Gene3D" id="3.40.50.720">
    <property type="entry name" value="NAD(P)-binding Rossmann-like Domain"/>
    <property type="match status" value="1"/>
</dbReference>
<name>A0ABU0W9C4_9GAMM</name>
<feature type="domain" description="Semialdehyde dehydrogenase NAD-binding" evidence="6">
    <location>
        <begin position="9"/>
        <end position="158"/>
    </location>
</feature>
<comment type="pathway">
    <text evidence="4">Amino-acid biosynthesis; L-arginine biosynthesis; N(2)-acetyl-L-ornithine from L-glutamate: step 3/4.</text>
</comment>
<dbReference type="Pfam" id="PF01118">
    <property type="entry name" value="Semialdhyde_dh"/>
    <property type="match status" value="1"/>
</dbReference>
<dbReference type="InterPro" id="IPR023013">
    <property type="entry name" value="AGPR_AS"/>
</dbReference>
<dbReference type="Proteomes" id="UP001239019">
    <property type="component" value="Unassembled WGS sequence"/>
</dbReference>
<dbReference type="NCBIfam" id="TIGR01850">
    <property type="entry name" value="argC"/>
    <property type="match status" value="1"/>
</dbReference>
<dbReference type="Pfam" id="PF22698">
    <property type="entry name" value="Semialdhyde_dhC_1"/>
    <property type="match status" value="1"/>
</dbReference>
<dbReference type="PROSITE" id="PS01224">
    <property type="entry name" value="ARGC"/>
    <property type="match status" value="1"/>
</dbReference>
<evidence type="ECO:0000256" key="4">
    <source>
        <dbReference type="HAMAP-Rule" id="MF_00150"/>
    </source>
</evidence>
<dbReference type="SMART" id="SM00859">
    <property type="entry name" value="Semialdhyde_dh"/>
    <property type="match status" value="1"/>
</dbReference>
<sequence>MSSVDQGVHALILGAAGYGGGELLRLLDGHPAVGRVQAVSRSHQGQPWHAAHPRFRGFIQGRFEGRADWSALARSARPVLFSAQPNGRLAEQWPELERAFRAHGLTQRITVIDLSGDFRLPDADSYQRAYGAAHACPASLPGWVYGLSEHHADRLAHARRIANPGCFATAIQLGLRPLLEMERPDWVAINGVTGSSGSGVHASPNTHHPERAGDFRAYRMLTHQHAAEVRQGLADVGGEDCELAFVPHSAPLVRGIFITLQARVSASTARGIRDHYARALADQPFVRPVESSPRIHHVVGSNACDVGVAVSGQQVAVMVALDNLIKGMAGQALQNMNLSLGLDQTLGLGAPA</sequence>
<keyword evidence="4" id="KW-0963">Cytoplasm</keyword>
<gene>
    <name evidence="4 7" type="primary">argC</name>
    <name evidence="7" type="ORF">RBH19_06855</name>
</gene>
<proteinExistence type="inferred from homology"/>
<dbReference type="EMBL" id="JAVDDT010000003">
    <property type="protein sequence ID" value="MDQ2069585.1"/>
    <property type="molecule type" value="Genomic_DNA"/>
</dbReference>
<evidence type="ECO:0000256" key="3">
    <source>
        <dbReference type="ARBA" id="ARBA00023002"/>
    </source>
</evidence>
<comment type="catalytic activity">
    <reaction evidence="4">
        <text>N-acetyl-L-glutamate 5-semialdehyde + phosphate + NADP(+) = N-acetyl-L-glutamyl 5-phosphate + NADPH + H(+)</text>
        <dbReference type="Rhea" id="RHEA:21588"/>
        <dbReference type="ChEBI" id="CHEBI:15378"/>
        <dbReference type="ChEBI" id="CHEBI:29123"/>
        <dbReference type="ChEBI" id="CHEBI:43474"/>
        <dbReference type="ChEBI" id="CHEBI:57783"/>
        <dbReference type="ChEBI" id="CHEBI:57936"/>
        <dbReference type="ChEBI" id="CHEBI:58349"/>
        <dbReference type="EC" id="1.2.1.38"/>
    </reaction>
</comment>
<comment type="caution">
    <text evidence="7">The sequence shown here is derived from an EMBL/GenBank/DDBJ whole genome shotgun (WGS) entry which is preliminary data.</text>
</comment>
<keyword evidence="1 4" id="KW-0028">Amino-acid biosynthesis</keyword>
<dbReference type="SUPFAM" id="SSF55347">
    <property type="entry name" value="Glyceraldehyde-3-phosphate dehydrogenase-like, C-terminal domain"/>
    <property type="match status" value="1"/>
</dbReference>
<dbReference type="InterPro" id="IPR050085">
    <property type="entry name" value="AGPR"/>
</dbReference>
<evidence type="ECO:0000256" key="1">
    <source>
        <dbReference type="ARBA" id="ARBA00022605"/>
    </source>
</evidence>
<dbReference type="InterPro" id="IPR000534">
    <property type="entry name" value="Semialdehyde_DH_NAD-bd"/>
</dbReference>
<dbReference type="CDD" id="cd23934">
    <property type="entry name" value="AGPR_1_C"/>
    <property type="match status" value="1"/>
</dbReference>
<evidence type="ECO:0000313" key="7">
    <source>
        <dbReference type="EMBL" id="MDQ2069585.1"/>
    </source>
</evidence>
<evidence type="ECO:0000259" key="6">
    <source>
        <dbReference type="SMART" id="SM00859"/>
    </source>
</evidence>
<evidence type="ECO:0000256" key="5">
    <source>
        <dbReference type="PROSITE-ProRule" id="PRU10010"/>
    </source>
</evidence>